<dbReference type="AlphaFoldDB" id="A0A6C0J5T8"/>
<name>A0A6C0J5T8_9ZZZZ</name>
<proteinExistence type="predicted"/>
<sequence length="156" mass="19021">MILNRMDYHTLIKTKFINPKINVIISKYIEHLVFRIKKIFKVESIKNLTNDEIVERIYYLNQYRHNSLSNIYFYNRSMGKLNNNGKWNCILINGLQGPWYNKIQTDIEDKFMPFGYKEYWYSNGVHHRKYFPAFIINIEKSYMKIWYNNGKIVKKS</sequence>
<dbReference type="EMBL" id="MN740332">
    <property type="protein sequence ID" value="QHU00992.1"/>
    <property type="molecule type" value="Genomic_DNA"/>
</dbReference>
<evidence type="ECO:0000313" key="1">
    <source>
        <dbReference type="EMBL" id="QHU00992.1"/>
    </source>
</evidence>
<accession>A0A6C0J5T8</accession>
<protein>
    <submittedName>
        <fullName evidence="1">Uncharacterized protein</fullName>
    </submittedName>
</protein>
<reference evidence="1" key="1">
    <citation type="journal article" date="2020" name="Nature">
        <title>Giant virus diversity and host interactions through global metagenomics.</title>
        <authorList>
            <person name="Schulz F."/>
            <person name="Roux S."/>
            <person name="Paez-Espino D."/>
            <person name="Jungbluth S."/>
            <person name="Walsh D.A."/>
            <person name="Denef V.J."/>
            <person name="McMahon K.D."/>
            <person name="Konstantinidis K.T."/>
            <person name="Eloe-Fadrosh E.A."/>
            <person name="Kyrpides N.C."/>
            <person name="Woyke T."/>
        </authorList>
    </citation>
    <scope>NUCLEOTIDE SEQUENCE</scope>
    <source>
        <strain evidence="1">GVMAG-M-3300025860-20</strain>
    </source>
</reference>
<organism evidence="1">
    <name type="scientific">viral metagenome</name>
    <dbReference type="NCBI Taxonomy" id="1070528"/>
    <lineage>
        <taxon>unclassified sequences</taxon>
        <taxon>metagenomes</taxon>
        <taxon>organismal metagenomes</taxon>
    </lineage>
</organism>